<dbReference type="Gene3D" id="3.40.50.1110">
    <property type="entry name" value="SGNH hydrolase"/>
    <property type="match status" value="1"/>
</dbReference>
<dbReference type="AlphaFoldDB" id="A0A429X8E0"/>
<comment type="caution">
    <text evidence="1">The sequence shown here is derived from an EMBL/GenBank/DDBJ whole genome shotgun (WGS) entry which is preliminary data.</text>
</comment>
<name>A0A429X8E0_SIMTE</name>
<dbReference type="OrthoDB" id="2451965at2"/>
<dbReference type="GO" id="GO:0016787">
    <property type="term" value="F:hydrolase activity"/>
    <property type="evidence" value="ECO:0007669"/>
    <property type="project" value="UniProtKB-KW"/>
</dbReference>
<dbReference type="SUPFAM" id="SSF52266">
    <property type="entry name" value="SGNH hydrolase"/>
    <property type="match status" value="1"/>
</dbReference>
<organism evidence="1 2">
    <name type="scientific">Siminovitchia terrae</name>
    <name type="common">Bacillus terrae</name>
    <dbReference type="NCBI Taxonomy" id="1914933"/>
    <lineage>
        <taxon>Bacteria</taxon>
        <taxon>Bacillati</taxon>
        <taxon>Bacillota</taxon>
        <taxon>Bacilli</taxon>
        <taxon>Bacillales</taxon>
        <taxon>Bacillaceae</taxon>
        <taxon>Siminovitchia</taxon>
    </lineage>
</organism>
<dbReference type="Proteomes" id="UP000287296">
    <property type="component" value="Unassembled WGS sequence"/>
</dbReference>
<reference evidence="1 2" key="1">
    <citation type="submission" date="2018-12" db="EMBL/GenBank/DDBJ databases">
        <authorList>
            <person name="Sun L."/>
            <person name="Chen Z."/>
        </authorList>
    </citation>
    <scope>NUCLEOTIDE SEQUENCE [LARGE SCALE GENOMIC DNA]</scope>
    <source>
        <strain evidence="1 2">LMG 29736</strain>
    </source>
</reference>
<dbReference type="EMBL" id="QYTW02000010">
    <property type="protein sequence ID" value="RST59493.1"/>
    <property type="molecule type" value="Genomic_DNA"/>
</dbReference>
<proteinExistence type="predicted"/>
<accession>A0A429X8E0</accession>
<gene>
    <name evidence="1" type="ORF">D5F11_011730</name>
</gene>
<keyword evidence="1" id="KW-0378">Hydrolase</keyword>
<protein>
    <submittedName>
        <fullName evidence="1">SGNH/GDSL hydrolase family protein</fullName>
    </submittedName>
</protein>
<dbReference type="CDD" id="cd00229">
    <property type="entry name" value="SGNH_hydrolase"/>
    <property type="match status" value="1"/>
</dbReference>
<sequence>MRKFFTLIVIVITVLFLGAAHLYWKEKTSAFAPAPKVEKKKTASSKEKTKKPVKADANDVLAAAANWPKKAQDAFKKAVEEGRPYKIAFVGSESVGKEDGGWSVMLQEAMDKTYGDTVEVELFEYAERSDEFINNGHADEVAKFNPDFVLIEPFTLNDNGNIEVEDNHENILTFISTVKEQNEDALVVLQPPHPIHGATFYPSQVNQLEEFANVEGLDYLDHWSAWPDPENEELRTYLQDKQSAPNEKGHEVWFEFLRDYYIAK</sequence>
<evidence type="ECO:0000313" key="2">
    <source>
        <dbReference type="Proteomes" id="UP000287296"/>
    </source>
</evidence>
<evidence type="ECO:0000313" key="1">
    <source>
        <dbReference type="EMBL" id="RST59493.1"/>
    </source>
</evidence>
<dbReference type="RefSeq" id="WP_120115542.1">
    <property type="nucleotide sequence ID" value="NZ_QYTW02000010.1"/>
</dbReference>
<dbReference type="InterPro" id="IPR036514">
    <property type="entry name" value="SGNH_hydro_sf"/>
</dbReference>